<gene>
    <name evidence="2" type="ORF">FRACYDRAFT_260248</name>
</gene>
<keyword evidence="3" id="KW-1185">Reference proteome</keyword>
<evidence type="ECO:0000313" key="2">
    <source>
        <dbReference type="EMBL" id="OEU20156.1"/>
    </source>
</evidence>
<evidence type="ECO:0000256" key="1">
    <source>
        <dbReference type="SAM" id="MobiDB-lite"/>
    </source>
</evidence>
<reference evidence="2 3" key="1">
    <citation type="submission" date="2016-09" db="EMBL/GenBank/DDBJ databases">
        <title>Extensive genetic diversity and differential bi-allelic expression allows diatom success in the polar Southern Ocean.</title>
        <authorList>
            <consortium name="DOE Joint Genome Institute"/>
            <person name="Mock T."/>
            <person name="Otillar R.P."/>
            <person name="Strauss J."/>
            <person name="Dupont C."/>
            <person name="Frickenhaus S."/>
            <person name="Maumus F."/>
            <person name="Mcmullan M."/>
            <person name="Sanges R."/>
            <person name="Schmutz J."/>
            <person name="Toseland A."/>
            <person name="Valas R."/>
            <person name="Veluchamy A."/>
            <person name="Ward B.J."/>
            <person name="Allen A."/>
            <person name="Barry K."/>
            <person name="Falciatore A."/>
            <person name="Ferrante M."/>
            <person name="Fortunato A.E."/>
            <person name="Gloeckner G."/>
            <person name="Gruber A."/>
            <person name="Hipkin R."/>
            <person name="Janech M."/>
            <person name="Kroth P."/>
            <person name="Leese F."/>
            <person name="Lindquist E."/>
            <person name="Lyon B.R."/>
            <person name="Martin J."/>
            <person name="Mayer C."/>
            <person name="Parker M."/>
            <person name="Quesneville H."/>
            <person name="Raymond J."/>
            <person name="Uhlig C."/>
            <person name="Valentin K.U."/>
            <person name="Worden A.Z."/>
            <person name="Armbrust E.V."/>
            <person name="Bowler C."/>
            <person name="Green B."/>
            <person name="Moulton V."/>
            <person name="Van Oosterhout C."/>
            <person name="Grigoriev I."/>
        </authorList>
    </citation>
    <scope>NUCLEOTIDE SEQUENCE [LARGE SCALE GENOMIC DNA]</scope>
    <source>
        <strain evidence="2 3">CCMP1102</strain>
    </source>
</reference>
<feature type="region of interest" description="Disordered" evidence="1">
    <location>
        <begin position="102"/>
        <end position="125"/>
    </location>
</feature>
<dbReference type="Proteomes" id="UP000095751">
    <property type="component" value="Unassembled WGS sequence"/>
</dbReference>
<proteinExistence type="predicted"/>
<dbReference type="EMBL" id="KV784355">
    <property type="protein sequence ID" value="OEU20156.1"/>
    <property type="molecule type" value="Genomic_DNA"/>
</dbReference>
<accession>A0A1E7FPT5</accession>
<dbReference type="AlphaFoldDB" id="A0A1E7FPT5"/>
<protein>
    <submittedName>
        <fullName evidence="2">Uncharacterized protein</fullName>
    </submittedName>
</protein>
<feature type="region of interest" description="Disordered" evidence="1">
    <location>
        <begin position="262"/>
        <end position="293"/>
    </location>
</feature>
<name>A0A1E7FPT5_9STRA</name>
<evidence type="ECO:0000313" key="3">
    <source>
        <dbReference type="Proteomes" id="UP000095751"/>
    </source>
</evidence>
<organism evidence="2 3">
    <name type="scientific">Fragilariopsis cylindrus CCMP1102</name>
    <dbReference type="NCBI Taxonomy" id="635003"/>
    <lineage>
        <taxon>Eukaryota</taxon>
        <taxon>Sar</taxon>
        <taxon>Stramenopiles</taxon>
        <taxon>Ochrophyta</taxon>
        <taxon>Bacillariophyta</taxon>
        <taxon>Bacillariophyceae</taxon>
        <taxon>Bacillariophycidae</taxon>
        <taxon>Bacillariales</taxon>
        <taxon>Bacillariaceae</taxon>
        <taxon>Fragilariopsis</taxon>
    </lineage>
</organism>
<dbReference type="InParanoid" id="A0A1E7FPT5"/>
<sequence>MHSVHPFFDFEVGVPQYNPLNMPIQQQQQTTDGPAAIIFEADPKITDIFTCKDGDYFGLVLVTNWPNPSSSSSSSSSSSIDEPYQNFLKHVKKCFNTEDTISSSNVSASGRVPSWSTTKNLNLNSNDDDAIQQQRQRQQQQAHSIIPTVYLYPTIHLHITIATFLPPTKKKNNNNDDDDDDEVDKSKNKKNKKSEIIIINQIITFLNEASKLSDWPTQPFQFVIDSTQLGSKAGILLWKDLSGGIDKIRNCLRQVVLSSSTNNNSASASASNSTSNGTTQLQREEQQQQAQSQSQLEAQAQVQIFPPITIPGIIHSTFLRFSRIPKTCGKIIQERFQSEVIPNLHVSNTVNLVCESTPYMHIPADDQHIIWSKSLLI</sequence>
<feature type="region of interest" description="Disordered" evidence="1">
    <location>
        <begin position="166"/>
        <end position="190"/>
    </location>
</feature>
<feature type="compositionally biased region" description="Low complexity" evidence="1">
    <location>
        <begin position="262"/>
        <end position="276"/>
    </location>
</feature>
<dbReference type="OrthoDB" id="58529at2759"/>
<dbReference type="KEGG" id="fcy:FRACYDRAFT_260248"/>